<evidence type="ECO:0008006" key="3">
    <source>
        <dbReference type="Google" id="ProtNLM"/>
    </source>
</evidence>
<proteinExistence type="predicted"/>
<protein>
    <recommendedName>
        <fullName evidence="3">DUF1579 domain-containing protein</fullName>
    </recommendedName>
</protein>
<reference evidence="1 2" key="1">
    <citation type="submission" date="2020-03" db="EMBL/GenBank/DDBJ databases">
        <title>Whole genome shotgun sequence of Phytohabitans rumicis NBRC 108638.</title>
        <authorList>
            <person name="Komaki H."/>
            <person name="Tamura T."/>
        </authorList>
    </citation>
    <scope>NUCLEOTIDE SEQUENCE [LARGE SCALE GENOMIC DNA]</scope>
    <source>
        <strain evidence="1 2">NBRC 108638</strain>
    </source>
</reference>
<dbReference type="RefSeq" id="WP_173076345.1">
    <property type="nucleotide sequence ID" value="NZ_BAABJB010000014.1"/>
</dbReference>
<comment type="caution">
    <text evidence="1">The sequence shown here is derived from an EMBL/GenBank/DDBJ whole genome shotgun (WGS) entry which is preliminary data.</text>
</comment>
<evidence type="ECO:0000313" key="1">
    <source>
        <dbReference type="EMBL" id="GFJ88820.1"/>
    </source>
</evidence>
<gene>
    <name evidence="1" type="ORF">Prum_024620</name>
</gene>
<dbReference type="Proteomes" id="UP000482960">
    <property type="component" value="Unassembled WGS sequence"/>
</dbReference>
<sequence length="152" mass="17371">MNDFDFFVGTWDVANRYLTKRLAGGDDWEEFPGRSVAQSFFGGAGSFDEIEFPTKGRRGASFRLYDPATELWSIYWASSLTGHLDPPVVGRFVDGVGEFQGDDVWEGQPVRMRFIWSRITPTSARWEQAFSPSSAGEPEWETNWYMDFTRVA</sequence>
<dbReference type="EMBL" id="BLPG01000001">
    <property type="protein sequence ID" value="GFJ88820.1"/>
    <property type="molecule type" value="Genomic_DNA"/>
</dbReference>
<organism evidence="1 2">
    <name type="scientific">Phytohabitans rumicis</name>
    <dbReference type="NCBI Taxonomy" id="1076125"/>
    <lineage>
        <taxon>Bacteria</taxon>
        <taxon>Bacillati</taxon>
        <taxon>Actinomycetota</taxon>
        <taxon>Actinomycetes</taxon>
        <taxon>Micromonosporales</taxon>
        <taxon>Micromonosporaceae</taxon>
    </lineage>
</organism>
<accession>A0A6V8KZQ0</accession>
<evidence type="ECO:0000313" key="2">
    <source>
        <dbReference type="Proteomes" id="UP000482960"/>
    </source>
</evidence>
<dbReference type="AlphaFoldDB" id="A0A6V8KZQ0"/>
<name>A0A6V8KZQ0_9ACTN</name>
<reference evidence="1 2" key="2">
    <citation type="submission" date="2020-03" db="EMBL/GenBank/DDBJ databases">
        <authorList>
            <person name="Ichikawa N."/>
            <person name="Kimura A."/>
            <person name="Kitahashi Y."/>
            <person name="Uohara A."/>
        </authorList>
    </citation>
    <scope>NUCLEOTIDE SEQUENCE [LARGE SCALE GENOMIC DNA]</scope>
    <source>
        <strain evidence="1 2">NBRC 108638</strain>
    </source>
</reference>
<keyword evidence="2" id="KW-1185">Reference proteome</keyword>